<reference evidence="2 3" key="3">
    <citation type="journal article" date="2008" name="BMC Genomics">
        <title>The genome of the versatile nitrogen fixer Azorhizobium caulinodans ORS571.</title>
        <authorList>
            <person name="Lee KB."/>
            <person name="Backer P.D."/>
            <person name="Aono T."/>
            <person name="Liu CT."/>
            <person name="Suzuki S."/>
            <person name="Suzuki T."/>
            <person name="Kaneko T."/>
            <person name="Yamada M."/>
            <person name="Tabata S."/>
            <person name="Kupfer D.M."/>
            <person name="Najar F.Z."/>
            <person name="Wiley G.B."/>
            <person name="Roe B."/>
            <person name="Binnewies T.T."/>
            <person name="Ussery D.W."/>
            <person name="D'Haeze W."/>
            <person name="Herder J.D."/>
            <person name="Gevers D."/>
            <person name="Vereecke D."/>
            <person name="Holsters M."/>
            <person name="Oyaizu H."/>
        </authorList>
    </citation>
    <scope>NUCLEOTIDE SEQUENCE [LARGE SCALE GENOMIC DNA]</scope>
    <source>
        <strain evidence="3">ATCC 43989 / DSM 5975 / JCM 20966 / LMG 6465 / NBRC 14845 / NCIMB 13405 / ORS 571</strain>
    </source>
</reference>
<dbReference type="eggNOG" id="ENOG5030QGD">
    <property type="taxonomic scope" value="Bacteria"/>
</dbReference>
<evidence type="ECO:0000313" key="2">
    <source>
        <dbReference type="EMBL" id="BAF86847.1"/>
    </source>
</evidence>
<dbReference type="KEGG" id="azc:AZC_0849"/>
<reference evidence="2 3" key="5">
    <citation type="journal article" date="2010" name="Appl. Environ. Microbiol.">
        <title>phrR-like gene praR of Azorhizobium caulinodans ORS571 is essential for symbiosis with Sesbania rostrata and is involved in expression of reb genes.</title>
        <authorList>
            <person name="Akiba N."/>
            <person name="Aono T."/>
            <person name="Toyazaki H."/>
            <person name="Sato S."/>
            <person name="Oyaizu H."/>
        </authorList>
    </citation>
    <scope>NUCLEOTIDE SEQUENCE [LARGE SCALE GENOMIC DNA]</scope>
    <source>
        <strain evidence="3">ATCC 43989 / DSM 5975 / JCM 20966 / LMG 6465 / NBRC 14845 / NCIMB 13405 / ORS 571</strain>
    </source>
</reference>
<feature type="domain" description="Peptidase S74" evidence="1">
    <location>
        <begin position="294"/>
        <end position="342"/>
    </location>
</feature>
<dbReference type="STRING" id="438753.AZC_0849"/>
<dbReference type="Pfam" id="PF13884">
    <property type="entry name" value="Peptidase_S74"/>
    <property type="match status" value="1"/>
</dbReference>
<dbReference type="EMBL" id="AP009384">
    <property type="protein sequence ID" value="BAF86847.1"/>
    <property type="molecule type" value="Genomic_DNA"/>
</dbReference>
<dbReference type="Proteomes" id="UP000000270">
    <property type="component" value="Chromosome"/>
</dbReference>
<organism evidence="2 3">
    <name type="scientific">Azorhizobium caulinodans (strain ATCC 43989 / DSM 5975 / JCM 20966 / LMG 6465 / NBRC 14845 / NCIMB 13405 / ORS 571)</name>
    <dbReference type="NCBI Taxonomy" id="438753"/>
    <lineage>
        <taxon>Bacteria</taxon>
        <taxon>Pseudomonadati</taxon>
        <taxon>Pseudomonadota</taxon>
        <taxon>Alphaproteobacteria</taxon>
        <taxon>Hyphomicrobiales</taxon>
        <taxon>Xanthobacteraceae</taxon>
        <taxon>Azorhizobium</taxon>
    </lineage>
</organism>
<dbReference type="RefSeq" id="WP_012169380.1">
    <property type="nucleotide sequence ID" value="NC_009937.1"/>
</dbReference>
<accession>A8HTL3</accession>
<dbReference type="HOGENOM" id="CLU_066595_0_0_5"/>
<sequence length="367" mass="36747">MGKSSTTKQTSETNPWAPATPYLMDVLGKAGGLLNQDTGATADQTAALSGIKSNAGLLGTQAGNYSDLMSRLYSGGGYGSTAGLLNNNWANISGALAPMTSASYSDPTQNPIVQAYAKQAGNDAQNSVNGMFAAAGRDLSGAHAGALGKGITQAEGSVYNQAQQQLAGQQLAGLGLLNSAGLGTSSALEGITGAQNQAGLSAAGLNGSLATILNSPYTNTINADQTAYSLPVQNLGMLENLILPIAGAGGTTQSTSTQPQSLLSNILGGALGLGSLFSAPAGGTSAIGGLLALSDRRAKEDIAQVGELFDGQPVYRFRYKGAPETHIGLMAQDVMKAVPEAVGDMGGFLGVDYGAATARAAEMGGVH</sequence>
<keyword evidence="3" id="KW-1185">Reference proteome</keyword>
<dbReference type="InterPro" id="IPR030392">
    <property type="entry name" value="S74_ICA"/>
</dbReference>
<reference evidence="2 3" key="4">
    <citation type="journal article" date="2009" name="Appl. Environ. Microbiol.">
        <title>Comparative genome-wide transcriptional profiling of Azorhizobium caulinodans ORS571 grown under free-living and symbiotic conditions.</title>
        <authorList>
            <person name="Tsukada S."/>
            <person name="Aono T."/>
            <person name="Akiba N."/>
            <person name="Lee KB."/>
            <person name="Liu CT."/>
            <person name="Toyazaki H."/>
            <person name="Oyaizu H."/>
        </authorList>
    </citation>
    <scope>NUCLEOTIDE SEQUENCE [LARGE SCALE GENOMIC DNA]</scope>
    <source>
        <strain evidence="3">ATCC 43989 / DSM 5975 / JCM 20966 / LMG 6465 / NBRC 14845 / NCIMB 13405 / ORS 571</strain>
    </source>
</reference>
<reference evidence="2 3" key="6">
    <citation type="journal article" date="2011" name="Appl. Environ. Microbiol.">
        <title>Involvement of the azorhizobial chromosome partition gene (parA) in the onset of bacteroid differentiation during Sesbania rostrata stem nodule development.</title>
        <authorList>
            <person name="Liu CT."/>
            <person name="Lee KB."/>
            <person name="Wang YS."/>
            <person name="Peng MH."/>
            <person name="Lee KT."/>
            <person name="Suzuki S."/>
            <person name="Suzuki T."/>
            <person name="Oyaizu H."/>
        </authorList>
    </citation>
    <scope>NUCLEOTIDE SEQUENCE [LARGE SCALE GENOMIC DNA]</scope>
    <source>
        <strain evidence="3">ATCC 43989 / DSM 5975 / JCM 20966 / LMG 6465 / NBRC 14845 / NCIMB 13405 / ORS 571</strain>
    </source>
</reference>
<reference evidence="3" key="2">
    <citation type="submission" date="2007-04" db="EMBL/GenBank/DDBJ databases">
        <title>Complete genome sequence of the nitrogen-fixing bacterium Azorhizobium caulinodans ORS571.</title>
        <authorList>
            <person name="Lee K.B."/>
            <person name="Backer P.D."/>
            <person name="Aono T."/>
            <person name="Liu C.T."/>
            <person name="Suzuki S."/>
            <person name="Suzuki T."/>
            <person name="Kaneko T."/>
            <person name="Yamada M."/>
            <person name="Tabata S."/>
            <person name="Kupfer D.M."/>
            <person name="Najar F.Z."/>
            <person name="Wiley G.B."/>
            <person name="Roe B."/>
            <person name="Binnewies T."/>
            <person name="Ussery D."/>
            <person name="Vereecke D."/>
            <person name="Gevers D."/>
            <person name="Holsters M."/>
            <person name="Oyaizu H."/>
        </authorList>
    </citation>
    <scope>NUCLEOTIDE SEQUENCE [LARGE SCALE GENOMIC DNA]</scope>
    <source>
        <strain evidence="3">ATCC 43989 / DSM 5975 / JCM 20966 / LMG 6465 / NBRC 14845 / NCIMB 13405 / ORS 571</strain>
    </source>
</reference>
<gene>
    <name evidence="2" type="ordered locus">AZC_0849</name>
</gene>
<dbReference type="AlphaFoldDB" id="A8HTL3"/>
<name>A8HTL3_AZOC5</name>
<protein>
    <recommendedName>
        <fullName evidence="1">Peptidase S74 domain-containing protein</fullName>
    </recommendedName>
</protein>
<evidence type="ECO:0000313" key="3">
    <source>
        <dbReference type="Proteomes" id="UP000000270"/>
    </source>
</evidence>
<proteinExistence type="predicted"/>
<evidence type="ECO:0000259" key="1">
    <source>
        <dbReference type="Pfam" id="PF13884"/>
    </source>
</evidence>
<reference evidence="2 3" key="1">
    <citation type="journal article" date="2007" name="Appl. Environ. Microbiol.">
        <title>Rhizobial factors required for stem nodule maturation and maintenance in Sesbania rostrata-Azorhizobium caulinodans ORS571 symbiosis.</title>
        <authorList>
            <person name="Suzuki S."/>
            <person name="Aono T."/>
            <person name="Lee KB."/>
            <person name="Suzuki T."/>
            <person name="Liu CT."/>
            <person name="Miwa H."/>
            <person name="Wakao S."/>
            <person name="Iki T."/>
            <person name="Oyaizu H."/>
        </authorList>
    </citation>
    <scope>NUCLEOTIDE SEQUENCE [LARGE SCALE GENOMIC DNA]</scope>
    <source>
        <strain evidence="3">ATCC 43989 / DSM 5975 / JCM 20966 / LMG 6465 / NBRC 14845 / NCIMB 13405 / ORS 571</strain>
    </source>
</reference>